<sequence length="225" mass="25660">MQAREALEPLSRWVPSVPSSGTVEFPFRFSRSRKRGREPEAADGPLAAAPAVGDAAEFQRVVASCQAKLEERARFLCRGRNPSDATDLLQDTYERAFRAFHTYDRNAPPLPWLASILVRRFLDLCRHDKRHPEQEFTEALDRPREEDEPAEAWGGYTLDDVWRAVDRLPEEFRDVVRLKDMEGLSYAQIGQRLGIAPMTVGTRLFRARKKLKELLLKQAGPEGGR</sequence>
<keyword evidence="8" id="KW-1185">Reference proteome</keyword>
<keyword evidence="5" id="KW-0804">Transcription</keyword>
<reference evidence="8" key="1">
    <citation type="submission" date="2016-10" db="EMBL/GenBank/DDBJ databases">
        <authorList>
            <person name="Varghese N."/>
            <person name="Submissions S."/>
        </authorList>
    </citation>
    <scope>NUCLEOTIDE SEQUENCE [LARGE SCALE GENOMIC DNA]</scope>
    <source>
        <strain evidence="8">DSM 16858</strain>
    </source>
</reference>
<proteinExistence type="inferred from homology"/>
<dbReference type="NCBIfam" id="TIGR02937">
    <property type="entry name" value="sigma70-ECF"/>
    <property type="match status" value="1"/>
</dbReference>
<dbReference type="PANTHER" id="PTHR43133:SF8">
    <property type="entry name" value="RNA POLYMERASE SIGMA FACTOR HI_1459-RELATED"/>
    <property type="match status" value="1"/>
</dbReference>
<evidence type="ECO:0000256" key="4">
    <source>
        <dbReference type="ARBA" id="ARBA00023125"/>
    </source>
</evidence>
<keyword evidence="2" id="KW-0805">Transcription regulation</keyword>
<evidence type="ECO:0000313" key="8">
    <source>
        <dbReference type="Proteomes" id="UP000199181"/>
    </source>
</evidence>
<dbReference type="InterPro" id="IPR000792">
    <property type="entry name" value="Tscrpt_reg_LuxR_C"/>
</dbReference>
<name>A0A1I0JYM5_9BACT</name>
<dbReference type="Gene3D" id="1.10.10.10">
    <property type="entry name" value="Winged helix-like DNA-binding domain superfamily/Winged helix DNA-binding domain"/>
    <property type="match status" value="1"/>
</dbReference>
<dbReference type="InterPro" id="IPR013249">
    <property type="entry name" value="RNA_pol_sigma70_r4_t2"/>
</dbReference>
<dbReference type="GO" id="GO:0003677">
    <property type="term" value="F:DNA binding"/>
    <property type="evidence" value="ECO:0007669"/>
    <property type="project" value="UniProtKB-KW"/>
</dbReference>
<feature type="domain" description="HTH luxR-type" evidence="6">
    <location>
        <begin position="183"/>
        <end position="210"/>
    </location>
</feature>
<dbReference type="InterPro" id="IPR036388">
    <property type="entry name" value="WH-like_DNA-bd_sf"/>
</dbReference>
<evidence type="ECO:0000256" key="3">
    <source>
        <dbReference type="ARBA" id="ARBA00023082"/>
    </source>
</evidence>
<keyword evidence="4" id="KW-0238">DNA-binding</keyword>
<organism evidence="7 8">
    <name type="scientific">Stigmatella erecta</name>
    <dbReference type="NCBI Taxonomy" id="83460"/>
    <lineage>
        <taxon>Bacteria</taxon>
        <taxon>Pseudomonadati</taxon>
        <taxon>Myxococcota</taxon>
        <taxon>Myxococcia</taxon>
        <taxon>Myxococcales</taxon>
        <taxon>Cystobacterineae</taxon>
        <taxon>Archangiaceae</taxon>
        <taxon>Stigmatella</taxon>
    </lineage>
</organism>
<dbReference type="PROSITE" id="PS00622">
    <property type="entry name" value="HTH_LUXR_1"/>
    <property type="match status" value="1"/>
</dbReference>
<gene>
    <name evidence="7" type="ORF">SAMN05443639_108186</name>
</gene>
<dbReference type="InterPro" id="IPR039425">
    <property type="entry name" value="RNA_pol_sigma-70-like"/>
</dbReference>
<dbReference type="Pfam" id="PF08281">
    <property type="entry name" value="Sigma70_r4_2"/>
    <property type="match status" value="1"/>
</dbReference>
<dbReference type="GO" id="GO:0006352">
    <property type="term" value="P:DNA-templated transcription initiation"/>
    <property type="evidence" value="ECO:0007669"/>
    <property type="project" value="InterPro"/>
</dbReference>
<evidence type="ECO:0000256" key="1">
    <source>
        <dbReference type="ARBA" id="ARBA00010641"/>
    </source>
</evidence>
<keyword evidence="3" id="KW-0731">Sigma factor</keyword>
<accession>A0A1I0JYM5</accession>
<dbReference type="InterPro" id="IPR007627">
    <property type="entry name" value="RNA_pol_sigma70_r2"/>
</dbReference>
<evidence type="ECO:0000256" key="5">
    <source>
        <dbReference type="ARBA" id="ARBA00023163"/>
    </source>
</evidence>
<evidence type="ECO:0000313" key="7">
    <source>
        <dbReference type="EMBL" id="SEU15199.1"/>
    </source>
</evidence>
<comment type="similarity">
    <text evidence="1">Belongs to the sigma-70 factor family. ECF subfamily.</text>
</comment>
<dbReference type="InterPro" id="IPR013325">
    <property type="entry name" value="RNA_pol_sigma_r2"/>
</dbReference>
<dbReference type="CDD" id="cd06171">
    <property type="entry name" value="Sigma70_r4"/>
    <property type="match status" value="1"/>
</dbReference>
<dbReference type="Pfam" id="PF04542">
    <property type="entry name" value="Sigma70_r2"/>
    <property type="match status" value="1"/>
</dbReference>
<dbReference type="SUPFAM" id="SSF88946">
    <property type="entry name" value="Sigma2 domain of RNA polymerase sigma factors"/>
    <property type="match status" value="1"/>
</dbReference>
<dbReference type="EMBL" id="FOIJ01000008">
    <property type="protein sequence ID" value="SEU15199.1"/>
    <property type="molecule type" value="Genomic_DNA"/>
</dbReference>
<evidence type="ECO:0000256" key="2">
    <source>
        <dbReference type="ARBA" id="ARBA00023015"/>
    </source>
</evidence>
<dbReference type="SUPFAM" id="SSF88659">
    <property type="entry name" value="Sigma3 and sigma4 domains of RNA polymerase sigma factors"/>
    <property type="match status" value="1"/>
</dbReference>
<dbReference type="InterPro" id="IPR014284">
    <property type="entry name" value="RNA_pol_sigma-70_dom"/>
</dbReference>
<dbReference type="GO" id="GO:0016987">
    <property type="term" value="F:sigma factor activity"/>
    <property type="evidence" value="ECO:0007669"/>
    <property type="project" value="UniProtKB-KW"/>
</dbReference>
<dbReference type="InterPro" id="IPR013324">
    <property type="entry name" value="RNA_pol_sigma_r3/r4-like"/>
</dbReference>
<evidence type="ECO:0000259" key="6">
    <source>
        <dbReference type="PROSITE" id="PS00622"/>
    </source>
</evidence>
<dbReference type="Proteomes" id="UP000199181">
    <property type="component" value="Unassembled WGS sequence"/>
</dbReference>
<protein>
    <submittedName>
        <fullName evidence="7">RNA polymerase sigma-70 factor, ECF subfamily</fullName>
    </submittedName>
</protein>
<dbReference type="Gene3D" id="1.10.1740.10">
    <property type="match status" value="1"/>
</dbReference>
<dbReference type="PANTHER" id="PTHR43133">
    <property type="entry name" value="RNA POLYMERASE ECF-TYPE SIGMA FACTO"/>
    <property type="match status" value="1"/>
</dbReference>
<dbReference type="AlphaFoldDB" id="A0A1I0JYM5"/>